<dbReference type="SUPFAM" id="SSF46785">
    <property type="entry name" value="Winged helix' DNA-binding domain"/>
    <property type="match status" value="1"/>
</dbReference>
<protein>
    <submittedName>
        <fullName evidence="5">Transcriptional regulator</fullName>
    </submittedName>
</protein>
<organism evidence="5 6">
    <name type="scientific">Undibacterium terreum</name>
    <dbReference type="NCBI Taxonomy" id="1224302"/>
    <lineage>
        <taxon>Bacteria</taxon>
        <taxon>Pseudomonadati</taxon>
        <taxon>Pseudomonadota</taxon>
        <taxon>Betaproteobacteria</taxon>
        <taxon>Burkholderiales</taxon>
        <taxon>Oxalobacteraceae</taxon>
        <taxon>Undibacterium</taxon>
    </lineage>
</organism>
<dbReference type="PANTHER" id="PTHR42756">
    <property type="entry name" value="TRANSCRIPTIONAL REGULATOR, MARR"/>
    <property type="match status" value="1"/>
</dbReference>
<dbReference type="GO" id="GO:0003700">
    <property type="term" value="F:DNA-binding transcription factor activity"/>
    <property type="evidence" value="ECO:0007669"/>
    <property type="project" value="InterPro"/>
</dbReference>
<evidence type="ECO:0000313" key="6">
    <source>
        <dbReference type="Proteomes" id="UP000637423"/>
    </source>
</evidence>
<dbReference type="PANTHER" id="PTHR42756:SF1">
    <property type="entry name" value="TRANSCRIPTIONAL REPRESSOR OF EMRAB OPERON"/>
    <property type="match status" value="1"/>
</dbReference>
<dbReference type="InterPro" id="IPR036390">
    <property type="entry name" value="WH_DNA-bd_sf"/>
</dbReference>
<dbReference type="SMART" id="SM00347">
    <property type="entry name" value="HTH_MARR"/>
    <property type="match status" value="1"/>
</dbReference>
<keyword evidence="6" id="KW-1185">Reference proteome</keyword>
<evidence type="ECO:0000313" key="5">
    <source>
        <dbReference type="EMBL" id="GGC59523.1"/>
    </source>
</evidence>
<reference evidence="5" key="2">
    <citation type="submission" date="2020-09" db="EMBL/GenBank/DDBJ databases">
        <authorList>
            <person name="Sun Q."/>
            <person name="Zhou Y."/>
        </authorList>
    </citation>
    <scope>NUCLEOTIDE SEQUENCE</scope>
    <source>
        <strain evidence="5">CGMCC 1.10998</strain>
    </source>
</reference>
<dbReference type="Gene3D" id="1.10.10.10">
    <property type="entry name" value="Winged helix-like DNA-binding domain superfamily/Winged helix DNA-binding domain"/>
    <property type="match status" value="1"/>
</dbReference>
<comment type="caution">
    <text evidence="5">The sequence shown here is derived from an EMBL/GenBank/DDBJ whole genome shotgun (WGS) entry which is preliminary data.</text>
</comment>
<dbReference type="InterPro" id="IPR000835">
    <property type="entry name" value="HTH_MarR-typ"/>
</dbReference>
<dbReference type="Proteomes" id="UP000637423">
    <property type="component" value="Unassembled WGS sequence"/>
</dbReference>
<reference evidence="5" key="1">
    <citation type="journal article" date="2014" name="Int. J. Syst. Evol. Microbiol.">
        <title>Complete genome sequence of Corynebacterium casei LMG S-19264T (=DSM 44701T), isolated from a smear-ripened cheese.</title>
        <authorList>
            <consortium name="US DOE Joint Genome Institute (JGI-PGF)"/>
            <person name="Walter F."/>
            <person name="Albersmeier A."/>
            <person name="Kalinowski J."/>
            <person name="Ruckert C."/>
        </authorList>
    </citation>
    <scope>NUCLEOTIDE SEQUENCE</scope>
    <source>
        <strain evidence="5">CGMCC 1.10998</strain>
    </source>
</reference>
<feature type="domain" description="HTH marR-type" evidence="4">
    <location>
        <begin position="31"/>
        <end position="166"/>
    </location>
</feature>
<dbReference type="EMBL" id="BMED01000001">
    <property type="protein sequence ID" value="GGC59523.1"/>
    <property type="molecule type" value="Genomic_DNA"/>
</dbReference>
<name>A0A916XAR7_9BURK</name>
<keyword evidence="3" id="KW-0804">Transcription</keyword>
<gene>
    <name evidence="5" type="ORF">GCM10011396_03030</name>
</gene>
<evidence type="ECO:0000256" key="2">
    <source>
        <dbReference type="ARBA" id="ARBA00023125"/>
    </source>
</evidence>
<proteinExistence type="predicted"/>
<dbReference type="GO" id="GO:0003677">
    <property type="term" value="F:DNA binding"/>
    <property type="evidence" value="ECO:0007669"/>
    <property type="project" value="UniProtKB-KW"/>
</dbReference>
<dbReference type="PRINTS" id="PR00598">
    <property type="entry name" value="HTHMARR"/>
</dbReference>
<evidence type="ECO:0000256" key="1">
    <source>
        <dbReference type="ARBA" id="ARBA00023015"/>
    </source>
</evidence>
<evidence type="ECO:0000256" key="3">
    <source>
        <dbReference type="ARBA" id="ARBA00023163"/>
    </source>
</evidence>
<dbReference type="Pfam" id="PF01047">
    <property type="entry name" value="MarR"/>
    <property type="match status" value="1"/>
</dbReference>
<accession>A0A916XAR7</accession>
<sequence length="172" mass="19491">MRSNKTMLKKVTSPSTMEMSSFNARIPGIHYDILNQLVGYAVRRAQLTIYEDFARALAAEDITPQRFSSLVIIENNPGISQTRLAEVMGIARSGVVAIIDGFEKNGLVERQAAEDRRSYNLHLTKLGHKEIKRYKKIVEAHDEQVSHKLNSTEKQELRRLLRKLGTGSEDQP</sequence>
<dbReference type="InterPro" id="IPR036388">
    <property type="entry name" value="WH-like_DNA-bd_sf"/>
</dbReference>
<dbReference type="AlphaFoldDB" id="A0A916XAR7"/>
<keyword evidence="2" id="KW-0238">DNA-binding</keyword>
<keyword evidence="1" id="KW-0805">Transcription regulation</keyword>
<evidence type="ECO:0000259" key="4">
    <source>
        <dbReference type="PROSITE" id="PS50995"/>
    </source>
</evidence>
<dbReference type="PROSITE" id="PS50995">
    <property type="entry name" value="HTH_MARR_2"/>
    <property type="match status" value="1"/>
</dbReference>